<evidence type="ECO:0000313" key="2">
    <source>
        <dbReference type="Proteomes" id="UP000005756"/>
    </source>
</evidence>
<dbReference type="Proteomes" id="UP000005756">
    <property type="component" value="Unassembled WGS sequence"/>
</dbReference>
<accession>A0A7U9C6S0</accession>
<protein>
    <submittedName>
        <fullName evidence="1">Uncharacterized protein</fullName>
    </submittedName>
</protein>
<dbReference type="EMBL" id="JH393257">
    <property type="protein sequence ID" value="EHJ94467.1"/>
    <property type="molecule type" value="Genomic_DNA"/>
</dbReference>
<sequence>MLPFLVFYLFIRLLDNFLSAHLWSYFANMVHFQSNNAPK</sequence>
<reference evidence="1 2" key="1">
    <citation type="submission" date="2011-10" db="EMBL/GenBank/DDBJ databases">
        <authorList>
            <person name="Quillaguamn J."/>
            <person name="Guzmn D."/>
            <person name="Balderrama-Subieta A."/>
            <person name="Cardona-Ortuo C."/>
            <person name="Guevara-Martnez M."/>
            <person name="Callisaya-Quispe N."/>
        </authorList>
    </citation>
    <scope>NUCLEOTIDE SEQUENCE [LARGE SCALE GENOMIC DNA]</scope>
    <source>
        <strain evidence="1 2">LC1</strain>
    </source>
</reference>
<evidence type="ECO:0000313" key="1">
    <source>
        <dbReference type="EMBL" id="EHJ94467.1"/>
    </source>
</evidence>
<gene>
    <name evidence="1" type="ORF">KUC_1425</name>
</gene>
<organism evidence="1 2">
    <name type="scientific">Vreelandella boliviensis LC1</name>
    <dbReference type="NCBI Taxonomy" id="1072583"/>
    <lineage>
        <taxon>Bacteria</taxon>
        <taxon>Pseudomonadati</taxon>
        <taxon>Pseudomonadota</taxon>
        <taxon>Gammaproteobacteria</taxon>
        <taxon>Oceanospirillales</taxon>
        <taxon>Halomonadaceae</taxon>
        <taxon>Vreelandella</taxon>
    </lineage>
</organism>
<name>A0A7U9C6S0_9GAMM</name>
<dbReference type="AlphaFoldDB" id="A0A7U9C6S0"/>
<proteinExistence type="predicted"/>